<keyword evidence="21" id="KW-1185">Reference proteome</keyword>
<dbReference type="InterPro" id="IPR011009">
    <property type="entry name" value="Kinase-like_dom_sf"/>
</dbReference>
<evidence type="ECO:0000256" key="14">
    <source>
        <dbReference type="PROSITE-ProRule" id="PRU10141"/>
    </source>
</evidence>
<keyword evidence="3" id="KW-0808">Transferase</keyword>
<dbReference type="CDD" id="cd23509">
    <property type="entry name" value="Gnk2-like"/>
    <property type="match status" value="2"/>
</dbReference>
<evidence type="ECO:0000256" key="17">
    <source>
        <dbReference type="SAM" id="SignalP"/>
    </source>
</evidence>
<evidence type="ECO:0000256" key="1">
    <source>
        <dbReference type="ARBA" id="ARBA00004167"/>
    </source>
</evidence>
<reference evidence="20" key="1">
    <citation type="submission" date="2020-06" db="EMBL/GenBank/DDBJ databases">
        <authorList>
            <person name="Li T."/>
            <person name="Hu X."/>
            <person name="Zhang T."/>
            <person name="Song X."/>
            <person name="Zhang H."/>
            <person name="Dai N."/>
            <person name="Sheng W."/>
            <person name="Hou X."/>
            <person name="Wei L."/>
        </authorList>
    </citation>
    <scope>NUCLEOTIDE SEQUENCE</scope>
    <source>
        <strain evidence="20">3651</strain>
        <tissue evidence="20">Leaf</tissue>
    </source>
</reference>
<feature type="region of interest" description="Disordered" evidence="15">
    <location>
        <begin position="472"/>
        <end position="494"/>
    </location>
</feature>
<dbReference type="GO" id="GO:0005524">
    <property type="term" value="F:ATP binding"/>
    <property type="evidence" value="ECO:0007669"/>
    <property type="project" value="UniProtKB-UniRule"/>
</dbReference>
<comment type="caution">
    <text evidence="20">The sequence shown here is derived from an EMBL/GenBank/DDBJ whole genome shotgun (WGS) entry which is preliminary data.</text>
</comment>
<dbReference type="AlphaFoldDB" id="A0AAE2CNF0"/>
<dbReference type="PROSITE" id="PS51473">
    <property type="entry name" value="GNK2"/>
    <property type="match status" value="2"/>
</dbReference>
<evidence type="ECO:0000259" key="18">
    <source>
        <dbReference type="PROSITE" id="PS50011"/>
    </source>
</evidence>
<keyword evidence="9 14" id="KW-0067">ATP-binding</keyword>
<protein>
    <submittedName>
        <fullName evidence="20">Cysteine-rich receptor-like protein kinase</fullName>
    </submittedName>
</protein>
<feature type="transmembrane region" description="Helical" evidence="16">
    <location>
        <begin position="259"/>
        <end position="278"/>
    </location>
</feature>
<evidence type="ECO:0000256" key="8">
    <source>
        <dbReference type="ARBA" id="ARBA00022777"/>
    </source>
</evidence>
<sequence length="494" mass="54878">MAAISFLTLTTLFALVSSQEMQFHDCYPNYRSDSLYRVNYLDTLLPSLSSNIGDDGFYAASDGLANAIVLCRGDLQLEECRSCVSIIANEIVQLCGNQMRAIRWHMNCTLRYSDEPMLGTMSTIPNTTVWSEFNVTSPDKFKEELGVLMDDLRAEAAYGGSRLKAAAGNRSGPDGQTIYGMSQCTPDLSNRSCDSCLSQAAQLTPAWYPIGARVYTPSCIIRYEISPFYNITRLQEPRDQPRKPSSSGKKKDGNKTRNIIIIAVVSCLVLVVCIGIFARKIIRKQKPKQNPETADDTSSIDSIQYDFEKIRAATNDFSDANKLGQGGFGAVYWGKLVNGEEIAVKRLSRNSSQGDVEFKNEVLLLVKLQHKNLVRLLGFSTQGPERLLAWRNWHEGTTENVIDPVLRATSSSQLDMLRCVHIALLCVQENAADRPTMSSVVLMLNSSSLTLSIPSQPAFYLSNSRTWELRTSSRRRLGQPASNNEVSISEFGPR</sequence>
<dbReference type="FunFam" id="3.30.200.20:FF:000142">
    <property type="entry name" value="Cysteine-rich receptor-like protein kinase 10"/>
    <property type="match status" value="1"/>
</dbReference>
<organism evidence="20 21">
    <name type="scientific">Sesamum alatum</name>
    <dbReference type="NCBI Taxonomy" id="300844"/>
    <lineage>
        <taxon>Eukaryota</taxon>
        <taxon>Viridiplantae</taxon>
        <taxon>Streptophyta</taxon>
        <taxon>Embryophyta</taxon>
        <taxon>Tracheophyta</taxon>
        <taxon>Spermatophyta</taxon>
        <taxon>Magnoliopsida</taxon>
        <taxon>eudicotyledons</taxon>
        <taxon>Gunneridae</taxon>
        <taxon>Pentapetalae</taxon>
        <taxon>asterids</taxon>
        <taxon>lamiids</taxon>
        <taxon>Lamiales</taxon>
        <taxon>Pedaliaceae</taxon>
        <taxon>Sesamum</taxon>
    </lineage>
</organism>
<comment type="subcellular location">
    <subcellularLocation>
        <location evidence="1">Membrane</location>
        <topology evidence="1">Single-pass membrane protein</topology>
    </subcellularLocation>
</comment>
<dbReference type="InterPro" id="IPR038408">
    <property type="entry name" value="GNK2_sf"/>
</dbReference>
<evidence type="ECO:0000256" key="6">
    <source>
        <dbReference type="ARBA" id="ARBA00022737"/>
    </source>
</evidence>
<evidence type="ECO:0000256" key="4">
    <source>
        <dbReference type="ARBA" id="ARBA00022692"/>
    </source>
</evidence>
<dbReference type="InterPro" id="IPR002902">
    <property type="entry name" value="GNK2"/>
</dbReference>
<keyword evidence="12 20" id="KW-0675">Receptor</keyword>
<dbReference type="PROSITE" id="PS50011">
    <property type="entry name" value="PROTEIN_KINASE_DOM"/>
    <property type="match status" value="1"/>
</dbReference>
<evidence type="ECO:0000256" key="2">
    <source>
        <dbReference type="ARBA" id="ARBA00022527"/>
    </source>
</evidence>
<dbReference type="Pfam" id="PF07714">
    <property type="entry name" value="PK_Tyr_Ser-Thr"/>
    <property type="match status" value="1"/>
</dbReference>
<keyword evidence="8 20" id="KW-0418">Kinase</keyword>
<keyword evidence="4 16" id="KW-0812">Transmembrane</keyword>
<evidence type="ECO:0000256" key="15">
    <source>
        <dbReference type="SAM" id="MobiDB-lite"/>
    </source>
</evidence>
<dbReference type="SMART" id="SM00219">
    <property type="entry name" value="TyrKc"/>
    <property type="match status" value="1"/>
</dbReference>
<dbReference type="PANTHER" id="PTHR27002">
    <property type="entry name" value="RECEPTOR-LIKE SERINE/THREONINE-PROTEIN KINASE SD1-8"/>
    <property type="match status" value="1"/>
</dbReference>
<dbReference type="InterPro" id="IPR000719">
    <property type="entry name" value="Prot_kinase_dom"/>
</dbReference>
<gene>
    <name evidence="20" type="ORF">Salat_1161100</name>
</gene>
<feature type="chain" id="PRO_5042190699" evidence="17">
    <location>
        <begin position="19"/>
        <end position="494"/>
    </location>
</feature>
<keyword evidence="5 17" id="KW-0732">Signal</keyword>
<feature type="signal peptide" evidence="17">
    <location>
        <begin position="1"/>
        <end position="18"/>
    </location>
</feature>
<evidence type="ECO:0000259" key="19">
    <source>
        <dbReference type="PROSITE" id="PS51473"/>
    </source>
</evidence>
<dbReference type="SUPFAM" id="SSF56112">
    <property type="entry name" value="Protein kinase-like (PK-like)"/>
    <property type="match status" value="1"/>
</dbReference>
<dbReference type="InterPro" id="IPR017441">
    <property type="entry name" value="Protein_kinase_ATP_BS"/>
</dbReference>
<feature type="domain" description="Gnk2-homologous" evidence="19">
    <location>
        <begin position="19"/>
        <end position="117"/>
    </location>
</feature>
<accession>A0AAE2CNF0</accession>
<evidence type="ECO:0000256" key="11">
    <source>
        <dbReference type="ARBA" id="ARBA00023136"/>
    </source>
</evidence>
<evidence type="ECO:0000256" key="10">
    <source>
        <dbReference type="ARBA" id="ARBA00022989"/>
    </source>
</evidence>
<keyword evidence="11 16" id="KW-0472">Membrane</keyword>
<evidence type="ECO:0000256" key="7">
    <source>
        <dbReference type="ARBA" id="ARBA00022741"/>
    </source>
</evidence>
<proteinExistence type="predicted"/>
<keyword evidence="6" id="KW-0677">Repeat</keyword>
<dbReference type="Gene3D" id="3.30.200.20">
    <property type="entry name" value="Phosphorylase Kinase, domain 1"/>
    <property type="match status" value="1"/>
</dbReference>
<reference evidence="20" key="2">
    <citation type="journal article" date="2024" name="Plant">
        <title>Genomic evolution and insights into agronomic trait innovations of Sesamum species.</title>
        <authorList>
            <person name="Miao H."/>
            <person name="Wang L."/>
            <person name="Qu L."/>
            <person name="Liu H."/>
            <person name="Sun Y."/>
            <person name="Le M."/>
            <person name="Wang Q."/>
            <person name="Wei S."/>
            <person name="Zheng Y."/>
            <person name="Lin W."/>
            <person name="Duan Y."/>
            <person name="Cao H."/>
            <person name="Xiong S."/>
            <person name="Wang X."/>
            <person name="Wei L."/>
            <person name="Li C."/>
            <person name="Ma Q."/>
            <person name="Ju M."/>
            <person name="Zhao R."/>
            <person name="Li G."/>
            <person name="Mu C."/>
            <person name="Tian Q."/>
            <person name="Mei H."/>
            <person name="Zhang T."/>
            <person name="Gao T."/>
            <person name="Zhang H."/>
        </authorList>
    </citation>
    <scope>NUCLEOTIDE SEQUENCE</scope>
    <source>
        <strain evidence="20">3651</strain>
    </source>
</reference>
<keyword evidence="13" id="KW-0325">Glycoprotein</keyword>
<evidence type="ECO:0000256" key="12">
    <source>
        <dbReference type="ARBA" id="ARBA00023170"/>
    </source>
</evidence>
<dbReference type="GO" id="GO:0004713">
    <property type="term" value="F:protein tyrosine kinase activity"/>
    <property type="evidence" value="ECO:0007669"/>
    <property type="project" value="InterPro"/>
</dbReference>
<dbReference type="Pfam" id="PF01657">
    <property type="entry name" value="Stress-antifung"/>
    <property type="match status" value="2"/>
</dbReference>
<dbReference type="Gene3D" id="3.30.430.20">
    <property type="entry name" value="Gnk2 domain, C-X8-C-X2-C motif"/>
    <property type="match status" value="2"/>
</dbReference>
<dbReference type="PANTHER" id="PTHR27002:SF181">
    <property type="entry name" value="RECEPTOR-LIKE SERINE_THREONINE-PROTEIN KINASE"/>
    <property type="match status" value="1"/>
</dbReference>
<keyword evidence="10 16" id="KW-1133">Transmembrane helix</keyword>
<evidence type="ECO:0000256" key="13">
    <source>
        <dbReference type="ARBA" id="ARBA00023180"/>
    </source>
</evidence>
<feature type="binding site" evidence="14">
    <location>
        <position position="345"/>
    </location>
    <ligand>
        <name>ATP</name>
        <dbReference type="ChEBI" id="CHEBI:30616"/>
    </ligand>
</feature>
<dbReference type="InterPro" id="IPR001245">
    <property type="entry name" value="Ser-Thr/Tyr_kinase_cat_dom"/>
</dbReference>
<keyword evidence="2" id="KW-0723">Serine/threonine-protein kinase</keyword>
<evidence type="ECO:0000256" key="3">
    <source>
        <dbReference type="ARBA" id="ARBA00022679"/>
    </source>
</evidence>
<dbReference type="Proteomes" id="UP001293254">
    <property type="component" value="Unassembled WGS sequence"/>
</dbReference>
<keyword evidence="7 14" id="KW-0547">Nucleotide-binding</keyword>
<evidence type="ECO:0000313" key="20">
    <source>
        <dbReference type="EMBL" id="KAK4428613.1"/>
    </source>
</evidence>
<dbReference type="GO" id="GO:0005886">
    <property type="term" value="C:plasma membrane"/>
    <property type="evidence" value="ECO:0007669"/>
    <property type="project" value="TreeGrafter"/>
</dbReference>
<evidence type="ECO:0000313" key="21">
    <source>
        <dbReference type="Proteomes" id="UP001293254"/>
    </source>
</evidence>
<dbReference type="PROSITE" id="PS00107">
    <property type="entry name" value="PROTEIN_KINASE_ATP"/>
    <property type="match status" value="1"/>
</dbReference>
<evidence type="ECO:0000256" key="16">
    <source>
        <dbReference type="SAM" id="Phobius"/>
    </source>
</evidence>
<evidence type="ECO:0000256" key="9">
    <source>
        <dbReference type="ARBA" id="ARBA00022840"/>
    </source>
</evidence>
<evidence type="ECO:0000256" key="5">
    <source>
        <dbReference type="ARBA" id="ARBA00022729"/>
    </source>
</evidence>
<feature type="domain" description="Protein kinase" evidence="18">
    <location>
        <begin position="317"/>
        <end position="494"/>
    </location>
</feature>
<name>A0AAE2CNF0_9LAMI</name>
<feature type="region of interest" description="Disordered" evidence="15">
    <location>
        <begin position="234"/>
        <end position="253"/>
    </location>
</feature>
<dbReference type="GO" id="GO:0004674">
    <property type="term" value="F:protein serine/threonine kinase activity"/>
    <property type="evidence" value="ECO:0007669"/>
    <property type="project" value="UniProtKB-KW"/>
</dbReference>
<dbReference type="InterPro" id="IPR020635">
    <property type="entry name" value="Tyr_kinase_cat_dom"/>
</dbReference>
<feature type="domain" description="Gnk2-homologous" evidence="19">
    <location>
        <begin position="123"/>
        <end position="228"/>
    </location>
</feature>
<dbReference type="EMBL" id="JACGWO010000004">
    <property type="protein sequence ID" value="KAK4428613.1"/>
    <property type="molecule type" value="Genomic_DNA"/>
</dbReference>